<evidence type="ECO:0000313" key="3">
    <source>
        <dbReference type="Proteomes" id="UP000184226"/>
    </source>
</evidence>
<organism evidence="2 3">
    <name type="scientific">Pollutimonas bauzanensis</name>
    <dbReference type="NCBI Taxonomy" id="658167"/>
    <lineage>
        <taxon>Bacteria</taxon>
        <taxon>Pseudomonadati</taxon>
        <taxon>Pseudomonadota</taxon>
        <taxon>Betaproteobacteria</taxon>
        <taxon>Burkholderiales</taxon>
        <taxon>Alcaligenaceae</taxon>
        <taxon>Pollutimonas</taxon>
    </lineage>
</organism>
<evidence type="ECO:0000259" key="1">
    <source>
        <dbReference type="Pfam" id="PF01882"/>
    </source>
</evidence>
<dbReference type="Proteomes" id="UP000184226">
    <property type="component" value="Unassembled WGS sequence"/>
</dbReference>
<dbReference type="STRING" id="658167.SAMN04488135_101149"/>
<dbReference type="AlphaFoldDB" id="A0A1M5M898"/>
<proteinExistence type="predicted"/>
<sequence length="288" mass="31115">MSALPPLHAWSADVSYALRWRVRGLHPGAHRGMGGGRSGVFRGLAPFDRCPDVRRLDLRHSLRDPFGQWQVREYEPRTAATVYALVDISASMAGGPAAGQMPLAARLCELLARSARRNGDAFGLYACGSEIHGEFSFPARRAGIHAAEIASRLAAVAPAGQGASGLGKAAGPLAGLRKLVFLISDFLFPPQEAAAILTALSAHDVVPIVLDSDALADLPDWGLAQLYDLESGQQRLMLLRPSVRKRWMAHAAARAARLDQLCAEHACRPFRPGRQLDIDAFGQYLLER</sequence>
<reference evidence="2 3" key="1">
    <citation type="submission" date="2016-11" db="EMBL/GenBank/DDBJ databases">
        <authorList>
            <person name="Jaros S."/>
            <person name="Januszkiewicz K."/>
            <person name="Wedrychowicz H."/>
        </authorList>
    </citation>
    <scope>NUCLEOTIDE SEQUENCE [LARGE SCALE GENOMIC DNA]</scope>
    <source>
        <strain evidence="2 3">CGMCC 1.10190</strain>
    </source>
</reference>
<dbReference type="SUPFAM" id="SSF53300">
    <property type="entry name" value="vWA-like"/>
    <property type="match status" value="1"/>
</dbReference>
<accession>A0A1M5M898</accession>
<dbReference type="Pfam" id="PF01882">
    <property type="entry name" value="DUF58"/>
    <property type="match status" value="1"/>
</dbReference>
<dbReference type="OrthoDB" id="8996492at2"/>
<protein>
    <recommendedName>
        <fullName evidence="1">DUF58 domain-containing protein</fullName>
    </recommendedName>
</protein>
<gene>
    <name evidence="2" type="ORF">SAMN04488135_101149</name>
</gene>
<dbReference type="PANTHER" id="PTHR33608:SF6">
    <property type="entry name" value="BLL2464 PROTEIN"/>
    <property type="match status" value="1"/>
</dbReference>
<dbReference type="EMBL" id="FQXE01000001">
    <property type="protein sequence ID" value="SHG73199.1"/>
    <property type="molecule type" value="Genomic_DNA"/>
</dbReference>
<feature type="domain" description="DUF58" evidence="1">
    <location>
        <begin position="52"/>
        <end position="254"/>
    </location>
</feature>
<dbReference type="PANTHER" id="PTHR33608">
    <property type="entry name" value="BLL2464 PROTEIN"/>
    <property type="match status" value="1"/>
</dbReference>
<dbReference type="RefSeq" id="WP_073101035.1">
    <property type="nucleotide sequence ID" value="NZ_FQXE01000001.1"/>
</dbReference>
<name>A0A1M5M898_9BURK</name>
<dbReference type="InterPro" id="IPR002881">
    <property type="entry name" value="DUF58"/>
</dbReference>
<dbReference type="InterPro" id="IPR036465">
    <property type="entry name" value="vWFA_dom_sf"/>
</dbReference>
<keyword evidence="3" id="KW-1185">Reference proteome</keyword>
<evidence type="ECO:0000313" key="2">
    <source>
        <dbReference type="EMBL" id="SHG73199.1"/>
    </source>
</evidence>